<evidence type="ECO:0000313" key="2">
    <source>
        <dbReference type="EMBL" id="MBK9298050.1"/>
    </source>
</evidence>
<dbReference type="EMBL" id="JADJZA010000008">
    <property type="protein sequence ID" value="MBK9298050.1"/>
    <property type="molecule type" value="Genomic_DNA"/>
</dbReference>
<dbReference type="Pfam" id="PF12680">
    <property type="entry name" value="SnoaL_2"/>
    <property type="match status" value="1"/>
</dbReference>
<evidence type="ECO:0000259" key="1">
    <source>
        <dbReference type="Pfam" id="PF12680"/>
    </source>
</evidence>
<dbReference type="InterPro" id="IPR037401">
    <property type="entry name" value="SnoaL-like"/>
</dbReference>
<name>A0A936TGT1_9ACTN</name>
<dbReference type="Proteomes" id="UP000727993">
    <property type="component" value="Unassembled WGS sequence"/>
</dbReference>
<sequence length="187" mass="21121">MTAYPRAELDAMVEHWLQANLDAEASGDWRSLADCFTEDATYGWNFGPKEHFMAVGRDEIRDIALGQEMGGLDGWQYPYEELIIDETKGHVVGFWRQVADATRPDGSTYEVPGIGGSWFIYGGDRQWAFQRDWFDYGNAASLFMEMMGDGTLSDGMQARLDRSLKPGQLPGHYPIRDVPVGLWDRPS</sequence>
<dbReference type="InterPro" id="IPR032710">
    <property type="entry name" value="NTF2-like_dom_sf"/>
</dbReference>
<dbReference type="Gene3D" id="3.10.450.50">
    <property type="match status" value="1"/>
</dbReference>
<comment type="caution">
    <text evidence="2">The sequence shown here is derived from an EMBL/GenBank/DDBJ whole genome shotgun (WGS) entry which is preliminary data.</text>
</comment>
<dbReference type="AlphaFoldDB" id="A0A936TGT1"/>
<accession>A0A936TGT1</accession>
<feature type="domain" description="SnoaL-like" evidence="1">
    <location>
        <begin position="21"/>
        <end position="114"/>
    </location>
</feature>
<evidence type="ECO:0000313" key="3">
    <source>
        <dbReference type="Proteomes" id="UP000727993"/>
    </source>
</evidence>
<reference evidence="2 3" key="1">
    <citation type="submission" date="2020-10" db="EMBL/GenBank/DDBJ databases">
        <title>Connecting structure to function with the recovery of over 1000 high-quality activated sludge metagenome-assembled genomes encoding full-length rRNA genes using long-read sequencing.</title>
        <authorList>
            <person name="Singleton C.M."/>
            <person name="Petriglieri F."/>
            <person name="Kristensen J.M."/>
            <person name="Kirkegaard R.H."/>
            <person name="Michaelsen T.Y."/>
            <person name="Andersen M.H."/>
            <person name="Karst S.M."/>
            <person name="Dueholm M.S."/>
            <person name="Nielsen P.H."/>
            <person name="Albertsen M."/>
        </authorList>
    </citation>
    <scope>NUCLEOTIDE SEQUENCE [LARGE SCALE GENOMIC DNA]</scope>
    <source>
        <strain evidence="2">Lyne_18-Q3-R50-59_MAXAC.006</strain>
    </source>
</reference>
<gene>
    <name evidence="2" type="ORF">IPN02_14705</name>
</gene>
<organism evidence="2 3">
    <name type="scientific">Candidatus Neomicrothrix subdominans</name>
    <dbReference type="NCBI Taxonomy" id="2954438"/>
    <lineage>
        <taxon>Bacteria</taxon>
        <taxon>Bacillati</taxon>
        <taxon>Actinomycetota</taxon>
        <taxon>Acidimicrobiia</taxon>
        <taxon>Acidimicrobiales</taxon>
        <taxon>Microthrixaceae</taxon>
        <taxon>Candidatus Neomicrothrix</taxon>
    </lineage>
</organism>
<dbReference type="SUPFAM" id="SSF54427">
    <property type="entry name" value="NTF2-like"/>
    <property type="match status" value="1"/>
</dbReference>
<proteinExistence type="predicted"/>
<protein>
    <submittedName>
        <fullName evidence="2">Nuclear transport factor 2 family protein</fullName>
    </submittedName>
</protein>